<evidence type="ECO:0000313" key="13">
    <source>
        <dbReference type="EMBL" id="ANV80464.1"/>
    </source>
</evidence>
<feature type="domain" description="Glutamyl/glutaminyl-tRNA synthetase class Ib catalytic" evidence="11">
    <location>
        <begin position="119"/>
        <end position="427"/>
    </location>
</feature>
<dbReference type="InterPro" id="IPR011035">
    <property type="entry name" value="Ribosomal_bL25/Gln-tRNA_synth"/>
</dbReference>
<protein>
    <recommendedName>
        <fullName evidence="10">Glutamate--tRNA ligase</fullName>
        <ecNumber evidence="10">6.1.1.17</ecNumber>
    </recommendedName>
    <alternativeName>
        <fullName evidence="10">Glutamyl-tRNA synthetase</fullName>
        <shortName evidence="10">GluRS</shortName>
    </alternativeName>
</protein>
<evidence type="ECO:0000256" key="9">
    <source>
        <dbReference type="ARBA" id="ARBA00048351"/>
    </source>
</evidence>
<dbReference type="AlphaFoldDB" id="A0A1B1TDX5"/>
<feature type="short sequence motif" description="'HIGH' region" evidence="10">
    <location>
        <begin position="126"/>
        <end position="136"/>
    </location>
</feature>
<dbReference type="GO" id="GO:0005524">
    <property type="term" value="F:ATP binding"/>
    <property type="evidence" value="ECO:0007669"/>
    <property type="project" value="UniProtKB-UniRule"/>
</dbReference>
<dbReference type="PANTHER" id="PTHR43097:SF5">
    <property type="entry name" value="GLUTAMATE--TRNA LIGASE"/>
    <property type="match status" value="1"/>
</dbReference>
<evidence type="ECO:0000256" key="10">
    <source>
        <dbReference type="HAMAP-Rule" id="MF_02076"/>
    </source>
</evidence>
<dbReference type="GO" id="GO:0032991">
    <property type="term" value="C:protein-containing complex"/>
    <property type="evidence" value="ECO:0007669"/>
    <property type="project" value="UniProtKB-ARBA"/>
</dbReference>
<comment type="subcellular location">
    <subcellularLocation>
        <location evidence="1 10">Cytoplasm</location>
    </subcellularLocation>
</comment>
<reference evidence="13" key="2">
    <citation type="journal article" date="2015" name="ISME J.">
        <title>A new class of marine Euryarchaeota group II from the Mediterranean deep chlorophyll maximum.</title>
        <authorList>
            <person name="Martin-Cuadrado A.B."/>
            <person name="Garcia-Heredia I."/>
            <person name="Molto A.G."/>
            <person name="Lopez-Ubeda R."/>
            <person name="Kimes N."/>
            <person name="Lopez-Garcia P."/>
            <person name="Moreira D."/>
            <person name="Rodriguez-Valera F."/>
        </authorList>
    </citation>
    <scope>NUCLEOTIDE SEQUENCE</scope>
</reference>
<reference evidence="13" key="1">
    <citation type="submission" date="2014-11" db="EMBL/GenBank/DDBJ databases">
        <authorList>
            <person name="Zhu J."/>
            <person name="Qi W."/>
            <person name="Song R."/>
        </authorList>
    </citation>
    <scope>NUCLEOTIDE SEQUENCE</scope>
</reference>
<evidence type="ECO:0000259" key="11">
    <source>
        <dbReference type="Pfam" id="PF00749"/>
    </source>
</evidence>
<dbReference type="PANTHER" id="PTHR43097">
    <property type="entry name" value="GLUTAMINE-TRNA LIGASE"/>
    <property type="match status" value="1"/>
</dbReference>
<keyword evidence="7 10" id="KW-0648">Protein biosynthesis</keyword>
<evidence type="ECO:0000256" key="4">
    <source>
        <dbReference type="ARBA" id="ARBA00022598"/>
    </source>
</evidence>
<evidence type="ECO:0000259" key="12">
    <source>
        <dbReference type="Pfam" id="PF03950"/>
    </source>
</evidence>
<comment type="similarity">
    <text evidence="2 10">Belongs to the class-I aminoacyl-tRNA synthetase family. Glutamate--tRNA ligase type 2 subfamily.</text>
</comment>
<evidence type="ECO:0000256" key="5">
    <source>
        <dbReference type="ARBA" id="ARBA00022741"/>
    </source>
</evidence>
<dbReference type="InterPro" id="IPR020058">
    <property type="entry name" value="Glu/Gln-tRNA-synth_Ib_cat-dom"/>
</dbReference>
<comment type="function">
    <text evidence="10">Catalyzes the attachment of glutamate to tRNA(Glu) in a two-step reaction: glutamate is first activated by ATP to form Glu-AMP and then transferred to the acceptor end of tRNA(Glu).</text>
</comment>
<evidence type="ECO:0000256" key="1">
    <source>
        <dbReference type="ARBA" id="ARBA00004496"/>
    </source>
</evidence>
<dbReference type="GO" id="GO:0043604">
    <property type="term" value="P:amide biosynthetic process"/>
    <property type="evidence" value="ECO:0007669"/>
    <property type="project" value="TreeGrafter"/>
</dbReference>
<keyword evidence="6 10" id="KW-0067">ATP-binding</keyword>
<dbReference type="InterPro" id="IPR020056">
    <property type="entry name" value="Rbsml_bL25/Gln-tRNA_synth_N"/>
</dbReference>
<keyword evidence="4 10" id="KW-0436">Ligase</keyword>
<dbReference type="InterPro" id="IPR014729">
    <property type="entry name" value="Rossmann-like_a/b/a_fold"/>
</dbReference>
<dbReference type="EMBL" id="KP211889">
    <property type="protein sequence ID" value="ANV80464.1"/>
    <property type="molecule type" value="Genomic_DNA"/>
</dbReference>
<dbReference type="EC" id="6.1.1.17" evidence="10"/>
<dbReference type="GO" id="GO:0004818">
    <property type="term" value="F:glutamate-tRNA ligase activity"/>
    <property type="evidence" value="ECO:0007669"/>
    <property type="project" value="UniProtKB-UniRule"/>
</dbReference>
<dbReference type="SUPFAM" id="SSF52374">
    <property type="entry name" value="Nucleotidylyl transferase"/>
    <property type="match status" value="1"/>
</dbReference>
<evidence type="ECO:0000256" key="6">
    <source>
        <dbReference type="ARBA" id="ARBA00022840"/>
    </source>
</evidence>
<dbReference type="Gene3D" id="3.40.50.620">
    <property type="entry name" value="HUPs"/>
    <property type="match status" value="1"/>
</dbReference>
<proteinExistence type="inferred from homology"/>
<name>A0A1B1TDX5_9ARCH</name>
<keyword evidence="8 10" id="KW-0030">Aminoacyl-tRNA synthetase</keyword>
<sequence>MQKSSGEDDNMTDAAEWDSEIENIVRKYALQNAVEYDGAGQSGSVLGRILGERSDLRSRARELKQLVDTEVENANNLAQNEGIEVVRQILENTNPEALNRQKQVKRTGLKDLPNAVSGKVILRFAPNPNGPLTLGHARGVTINSEYAKIYDGKIVLRFDDTDSKVKPPLKEAYSWIEEDYEWLTGKKPDIIVRASERMETYLRYAVKMLDEGFGYVCKCSAENFKKLRDNSKECRCRNKDPGGNLSDWNEMMSGELTEGMAVVRVKTDMNLPNPALRDWPALRIQHSYHPMVGDKYKVWPLLDFQSAIEDHEQGVTHIIRGKDLMDSTRKQTLLYNHFGWDYPETMYWGRVKIHEFGSFSTSGMRKEIENKNYSGWDDPRLPTLRALRRRGFDSEAMRDYWVDLGLTQKDISVSLQTIESFNSSKIDSRCERRVFVRNPKKIKLDTNNFEIQKKLILNKHPLNEIEGHREWSLEDLEIYVETEDLEKAQIRLKDFADIKIEKSFGIIQSIDRIDKRPIVHWVPKSICKKAVLTIPNGNELIIQEGVIEDIQIIKNNIVQLERVGYAKIESINDDVIELLWLHG</sequence>
<evidence type="ECO:0000256" key="3">
    <source>
        <dbReference type="ARBA" id="ARBA00022490"/>
    </source>
</evidence>
<comment type="catalytic activity">
    <reaction evidence="9 10">
        <text>tRNA(Glu) + L-glutamate + ATP = L-glutamyl-tRNA(Glu) + AMP + diphosphate</text>
        <dbReference type="Rhea" id="RHEA:23540"/>
        <dbReference type="Rhea" id="RHEA-COMP:9663"/>
        <dbReference type="Rhea" id="RHEA-COMP:9680"/>
        <dbReference type="ChEBI" id="CHEBI:29985"/>
        <dbReference type="ChEBI" id="CHEBI:30616"/>
        <dbReference type="ChEBI" id="CHEBI:33019"/>
        <dbReference type="ChEBI" id="CHEBI:78442"/>
        <dbReference type="ChEBI" id="CHEBI:78520"/>
        <dbReference type="ChEBI" id="CHEBI:456215"/>
        <dbReference type="EC" id="6.1.1.17"/>
    </reaction>
</comment>
<dbReference type="GO" id="GO:0005829">
    <property type="term" value="C:cytosol"/>
    <property type="evidence" value="ECO:0007669"/>
    <property type="project" value="TreeGrafter"/>
</dbReference>
<dbReference type="InterPro" id="IPR004526">
    <property type="entry name" value="Glu-tRNA-synth_arc/euk"/>
</dbReference>
<gene>
    <name evidence="10" type="primary">gltX</name>
</gene>
<dbReference type="PRINTS" id="PR00987">
    <property type="entry name" value="TRNASYNTHGLU"/>
</dbReference>
<dbReference type="Gene3D" id="2.40.240.100">
    <property type="match status" value="1"/>
</dbReference>
<dbReference type="HAMAP" id="MF_02076">
    <property type="entry name" value="Glu_tRNA_synth_type2"/>
    <property type="match status" value="1"/>
</dbReference>
<organism evidence="13">
    <name type="scientific">uncultured Poseidoniia archaeon</name>
    <dbReference type="NCBI Taxonomy" id="1697135"/>
    <lineage>
        <taxon>Archaea</taxon>
        <taxon>Methanobacteriati</taxon>
        <taxon>Thermoplasmatota</taxon>
        <taxon>Candidatus Poseidoniia</taxon>
        <taxon>environmental samples</taxon>
    </lineage>
</organism>
<keyword evidence="3 10" id="KW-0963">Cytoplasm</keyword>
<keyword evidence="5 10" id="KW-0547">Nucleotide-binding</keyword>
<accession>A0A1B1TDX5</accession>
<dbReference type="InterPro" id="IPR001412">
    <property type="entry name" value="aa-tRNA-synth_I_CS"/>
</dbReference>
<dbReference type="GO" id="GO:0006424">
    <property type="term" value="P:glutamyl-tRNA aminoacylation"/>
    <property type="evidence" value="ECO:0007669"/>
    <property type="project" value="UniProtKB-UniRule"/>
</dbReference>
<evidence type="ECO:0000256" key="8">
    <source>
        <dbReference type="ARBA" id="ARBA00023146"/>
    </source>
</evidence>
<dbReference type="NCBIfam" id="NF003169">
    <property type="entry name" value="PRK04156.1"/>
    <property type="match status" value="1"/>
</dbReference>
<feature type="domain" description="Glutamyl/glutaminyl-tRNA synthetase class Ib anti-codon binding" evidence="12">
    <location>
        <begin position="430"/>
        <end position="502"/>
    </location>
</feature>
<evidence type="ECO:0000256" key="2">
    <source>
        <dbReference type="ARBA" id="ARBA00008927"/>
    </source>
</evidence>
<dbReference type="InterPro" id="IPR020059">
    <property type="entry name" value="Glu/Gln-tRNA-synth_Ib_codon-bd"/>
</dbReference>
<dbReference type="InterPro" id="IPR050132">
    <property type="entry name" value="Gln/Glu-tRNA_Ligase"/>
</dbReference>
<dbReference type="SUPFAM" id="SSF50715">
    <property type="entry name" value="Ribosomal protein L25-like"/>
    <property type="match status" value="1"/>
</dbReference>
<evidence type="ECO:0000256" key="7">
    <source>
        <dbReference type="ARBA" id="ARBA00022917"/>
    </source>
</evidence>
<dbReference type="Pfam" id="PF00749">
    <property type="entry name" value="tRNA-synt_1c"/>
    <property type="match status" value="1"/>
</dbReference>
<dbReference type="Pfam" id="PF03950">
    <property type="entry name" value="tRNA-synt_1c_C"/>
    <property type="match status" value="1"/>
</dbReference>
<dbReference type="PROSITE" id="PS00178">
    <property type="entry name" value="AA_TRNA_LIGASE_I"/>
    <property type="match status" value="1"/>
</dbReference>
<dbReference type="Gene3D" id="2.40.240.10">
    <property type="entry name" value="Ribosomal Protein L25, Chain P"/>
    <property type="match status" value="1"/>
</dbReference>
<dbReference type="NCBIfam" id="TIGR00463">
    <property type="entry name" value="gltX_arch"/>
    <property type="match status" value="1"/>
</dbReference>
<dbReference type="InterPro" id="IPR000924">
    <property type="entry name" value="Glu/Gln-tRNA-synth"/>
</dbReference>